<dbReference type="SUPFAM" id="SSF56784">
    <property type="entry name" value="HAD-like"/>
    <property type="match status" value="1"/>
</dbReference>
<dbReference type="InterPro" id="IPR023214">
    <property type="entry name" value="HAD_sf"/>
</dbReference>
<dbReference type="PANTHER" id="PTHR16504">
    <property type="entry name" value="5'(3')-DEOXYRIBONUCLEOTIDASE"/>
    <property type="match status" value="1"/>
</dbReference>
<evidence type="ECO:0000256" key="2">
    <source>
        <dbReference type="PIRSR" id="PIRSR610708-1"/>
    </source>
</evidence>
<gene>
    <name evidence="3" type="ORF">UT24_C0050G0007</name>
</gene>
<evidence type="ECO:0000256" key="1">
    <source>
        <dbReference type="ARBA" id="ARBA00009589"/>
    </source>
</evidence>
<accession>A0A0G0M1T2</accession>
<dbReference type="EMBL" id="LBWB01000050">
    <property type="protein sequence ID" value="KKQ97252.1"/>
    <property type="molecule type" value="Genomic_DNA"/>
</dbReference>
<dbReference type="GO" id="GO:0008253">
    <property type="term" value="F:5'-nucleotidase activity"/>
    <property type="evidence" value="ECO:0007669"/>
    <property type="project" value="InterPro"/>
</dbReference>
<dbReference type="Proteomes" id="UP000033881">
    <property type="component" value="Unassembled WGS sequence"/>
</dbReference>
<comment type="caution">
    <text evidence="3">The sequence shown here is derived from an EMBL/GenBank/DDBJ whole genome shotgun (WGS) entry which is preliminary data.</text>
</comment>
<proteinExistence type="inferred from homology"/>
<dbReference type="GO" id="GO:0009223">
    <property type="term" value="P:pyrimidine deoxyribonucleotide catabolic process"/>
    <property type="evidence" value="ECO:0007669"/>
    <property type="project" value="TreeGrafter"/>
</dbReference>
<protein>
    <submittedName>
        <fullName evidence="3">Uncharacterized protein</fullName>
    </submittedName>
</protein>
<dbReference type="AlphaFoldDB" id="A0A0G0M1T2"/>
<dbReference type="STRING" id="1618574.UT24_C0050G0007"/>
<dbReference type="InterPro" id="IPR010708">
    <property type="entry name" value="5'(3')-deoxyribonucleotidase"/>
</dbReference>
<comment type="similarity">
    <text evidence="1">Belongs to the 5'(3')-deoxyribonucleotidase family.</text>
</comment>
<name>A0A0G0M1T2_9BACT</name>
<feature type="active site" description="Nucleophile" evidence="2">
    <location>
        <position position="11"/>
    </location>
</feature>
<evidence type="ECO:0000313" key="3">
    <source>
        <dbReference type="EMBL" id="KKQ97252.1"/>
    </source>
</evidence>
<reference evidence="3 4" key="1">
    <citation type="journal article" date="2015" name="Nature">
        <title>rRNA introns, odd ribosomes, and small enigmatic genomes across a large radiation of phyla.</title>
        <authorList>
            <person name="Brown C.T."/>
            <person name="Hug L.A."/>
            <person name="Thomas B.C."/>
            <person name="Sharon I."/>
            <person name="Castelle C.J."/>
            <person name="Singh A."/>
            <person name="Wilkins M.J."/>
            <person name="Williams K.H."/>
            <person name="Banfield J.F."/>
        </authorList>
    </citation>
    <scope>NUCLEOTIDE SEQUENCE [LARGE SCALE GENOMIC DNA]</scope>
</reference>
<organism evidence="3 4">
    <name type="scientific">Candidatus Woesebacteria bacterium GW2011_GWB1_39_12</name>
    <dbReference type="NCBI Taxonomy" id="1618574"/>
    <lineage>
        <taxon>Bacteria</taxon>
        <taxon>Candidatus Woeseibacteriota</taxon>
    </lineage>
</organism>
<dbReference type="InterPro" id="IPR036412">
    <property type="entry name" value="HAD-like_sf"/>
</dbReference>
<dbReference type="Gene3D" id="3.40.50.1000">
    <property type="entry name" value="HAD superfamily/HAD-like"/>
    <property type="match status" value="1"/>
</dbReference>
<dbReference type="PANTHER" id="PTHR16504:SF4">
    <property type="entry name" value="5'(3')-DEOXYRIBONUCLEOTIDASE"/>
    <property type="match status" value="1"/>
</dbReference>
<evidence type="ECO:0000313" key="4">
    <source>
        <dbReference type="Proteomes" id="UP000033881"/>
    </source>
</evidence>
<dbReference type="Pfam" id="PF06941">
    <property type="entry name" value="NT5C"/>
    <property type="match status" value="1"/>
</dbReference>
<feature type="active site" description="Proton donor" evidence="2">
    <location>
        <position position="13"/>
    </location>
</feature>
<sequence length="190" mass="22518">MMSDKAIIILDVDEVLNSFGQQLADVIRPGITSAEIESLKNWDIFLLFNEEEMKQVHKLLSEVDFWANLLPRETSQKTVDQLRSEGHEIIFCTAPWPYCFGWETTRRDWLKKHYNADGREDLIITSRKDLVYGDMFVDDKPESVTKWQNRWCTYDTFNCHGFLYETPSNSFSDVWPRVRVINEQWELVKK</sequence>